<proteinExistence type="predicted"/>
<dbReference type="Proteomes" id="UP000799438">
    <property type="component" value="Unassembled WGS sequence"/>
</dbReference>
<evidence type="ECO:0000313" key="2">
    <source>
        <dbReference type="Proteomes" id="UP000799438"/>
    </source>
</evidence>
<organism evidence="1 2">
    <name type="scientific">Aplosporella prunicola CBS 121167</name>
    <dbReference type="NCBI Taxonomy" id="1176127"/>
    <lineage>
        <taxon>Eukaryota</taxon>
        <taxon>Fungi</taxon>
        <taxon>Dikarya</taxon>
        <taxon>Ascomycota</taxon>
        <taxon>Pezizomycotina</taxon>
        <taxon>Dothideomycetes</taxon>
        <taxon>Dothideomycetes incertae sedis</taxon>
        <taxon>Botryosphaeriales</taxon>
        <taxon>Aplosporellaceae</taxon>
        <taxon>Aplosporella</taxon>
    </lineage>
</organism>
<dbReference type="AlphaFoldDB" id="A0A6A6AYK4"/>
<name>A0A6A6AYK4_9PEZI</name>
<reference evidence="1" key="1">
    <citation type="journal article" date="2020" name="Stud. Mycol.">
        <title>101 Dothideomycetes genomes: a test case for predicting lifestyles and emergence of pathogens.</title>
        <authorList>
            <person name="Haridas S."/>
            <person name="Albert R."/>
            <person name="Binder M."/>
            <person name="Bloem J."/>
            <person name="Labutti K."/>
            <person name="Salamov A."/>
            <person name="Andreopoulos B."/>
            <person name="Baker S."/>
            <person name="Barry K."/>
            <person name="Bills G."/>
            <person name="Bluhm B."/>
            <person name="Cannon C."/>
            <person name="Castanera R."/>
            <person name="Culley D."/>
            <person name="Daum C."/>
            <person name="Ezra D."/>
            <person name="Gonzalez J."/>
            <person name="Henrissat B."/>
            <person name="Kuo A."/>
            <person name="Liang C."/>
            <person name="Lipzen A."/>
            <person name="Lutzoni F."/>
            <person name="Magnuson J."/>
            <person name="Mondo S."/>
            <person name="Nolan M."/>
            <person name="Ohm R."/>
            <person name="Pangilinan J."/>
            <person name="Park H.-J."/>
            <person name="Ramirez L."/>
            <person name="Alfaro M."/>
            <person name="Sun H."/>
            <person name="Tritt A."/>
            <person name="Yoshinaga Y."/>
            <person name="Zwiers L.-H."/>
            <person name="Turgeon B."/>
            <person name="Goodwin S."/>
            <person name="Spatafora J."/>
            <person name="Crous P."/>
            <person name="Grigoriev I."/>
        </authorList>
    </citation>
    <scope>NUCLEOTIDE SEQUENCE</scope>
    <source>
        <strain evidence="1">CBS 121167</strain>
    </source>
</reference>
<dbReference type="GeneID" id="54302927"/>
<dbReference type="EMBL" id="ML995524">
    <property type="protein sequence ID" value="KAF2136338.1"/>
    <property type="molecule type" value="Genomic_DNA"/>
</dbReference>
<keyword evidence="2" id="KW-1185">Reference proteome</keyword>
<sequence>MYLSNFANLTKGKREHGIRALRNSVSDRINGFRVSHGPISSGIFPQDIREAREWEKMEQAANRGAKTAPDDQPDLIKEVREIMRKLKPNKVKLDAEELLLTIKDCTSLKVDFEYSASHKSLDAYKLSEKIWRRLKNARRLRDDFLEKLRCQVEKVQRRMKEDELIKQEHCDKLISLLRDVLIYESKVRELRVLKAFSRYRL</sequence>
<evidence type="ECO:0000313" key="1">
    <source>
        <dbReference type="EMBL" id="KAF2136338.1"/>
    </source>
</evidence>
<gene>
    <name evidence="1" type="ORF">K452DRAFT_344021</name>
</gene>
<accession>A0A6A6AYK4</accession>
<protein>
    <submittedName>
        <fullName evidence="1">Uncharacterized protein</fullName>
    </submittedName>
</protein>
<dbReference type="RefSeq" id="XP_033392056.1">
    <property type="nucleotide sequence ID" value="XM_033545420.1"/>
</dbReference>